<dbReference type="InterPro" id="IPR055141">
    <property type="entry name" value="TADA2A_B-like_dom"/>
</dbReference>
<evidence type="ECO:0000256" key="6">
    <source>
        <dbReference type="ARBA" id="ARBA00022833"/>
    </source>
</evidence>
<dbReference type="PANTHER" id="PTHR11588">
    <property type="entry name" value="TUBULIN"/>
    <property type="match status" value="1"/>
</dbReference>
<dbReference type="SUPFAM" id="SSF46689">
    <property type="entry name" value="Homeodomain-like"/>
    <property type="match status" value="1"/>
</dbReference>
<evidence type="ECO:0000256" key="5">
    <source>
        <dbReference type="ARBA" id="ARBA00022771"/>
    </source>
</evidence>
<dbReference type="Pfam" id="PF03953">
    <property type="entry name" value="Tubulin_C"/>
    <property type="match status" value="1"/>
</dbReference>
<keyword evidence="6" id="KW-0862">Zinc</keyword>
<comment type="similarity">
    <text evidence="1">Belongs to the tubulin family.</text>
</comment>
<evidence type="ECO:0000259" key="9">
    <source>
        <dbReference type="PROSITE" id="PS51293"/>
    </source>
</evidence>
<dbReference type="CDD" id="cd02190">
    <property type="entry name" value="epsilon_tubulin"/>
    <property type="match status" value="1"/>
</dbReference>
<protein>
    <submittedName>
        <fullName evidence="11">Tubulin epsilon chain</fullName>
    </submittedName>
</protein>
<dbReference type="SUPFAM" id="SSF57850">
    <property type="entry name" value="RING/U-box"/>
    <property type="match status" value="1"/>
</dbReference>
<keyword evidence="4" id="KW-0547">Nucleotide-binding</keyword>
<proteinExistence type="evidence at transcript level"/>
<reference evidence="11" key="1">
    <citation type="journal article" date="2013" name="Genome Biol. Evol.">
        <title>Punctuated emergences of genetic and phenotypic innovations in eumetazoan, bilaterian, euteleostome, and hominidae ancestors.</title>
        <authorList>
            <person name="Wenger Y."/>
            <person name="Galliot B."/>
        </authorList>
    </citation>
    <scope>NUCLEOTIDE SEQUENCE</scope>
    <source>
        <tissue evidence="11">Whole animals</tissue>
    </source>
</reference>
<dbReference type="InterPro" id="IPR017884">
    <property type="entry name" value="SANT_dom"/>
</dbReference>
<accession>T2M3J8</accession>
<dbReference type="GO" id="GO:0070461">
    <property type="term" value="C:SAGA-type complex"/>
    <property type="evidence" value="ECO:0007669"/>
    <property type="project" value="UniProtKB-ARBA"/>
</dbReference>
<evidence type="ECO:0000256" key="1">
    <source>
        <dbReference type="ARBA" id="ARBA00009636"/>
    </source>
</evidence>
<dbReference type="Pfam" id="PF25299">
    <property type="entry name" value="ZZ_ADA2"/>
    <property type="match status" value="1"/>
</dbReference>
<dbReference type="Gene3D" id="3.40.50.1440">
    <property type="entry name" value="Tubulin/FtsZ, GTPase domain"/>
    <property type="match status" value="1"/>
</dbReference>
<dbReference type="PROSITE" id="PS50090">
    <property type="entry name" value="MYB_LIKE"/>
    <property type="match status" value="1"/>
</dbReference>
<keyword evidence="3" id="KW-0479">Metal-binding</keyword>
<dbReference type="InterPro" id="IPR000433">
    <property type="entry name" value="Znf_ZZ"/>
</dbReference>
<evidence type="ECO:0000259" key="10">
    <source>
        <dbReference type="PROSITE" id="PS51294"/>
    </source>
</evidence>
<dbReference type="SMART" id="SM00717">
    <property type="entry name" value="SANT"/>
    <property type="match status" value="1"/>
</dbReference>
<dbReference type="InterPro" id="IPR013087">
    <property type="entry name" value="Znf_C2H2_type"/>
</dbReference>
<dbReference type="Pfam" id="PF22941">
    <property type="entry name" value="TADA2A-like_3rd"/>
    <property type="match status" value="1"/>
</dbReference>
<dbReference type="FunFam" id="1.10.10.60:FF:000110">
    <property type="entry name" value="Transcriptional adapter"/>
    <property type="match status" value="1"/>
</dbReference>
<dbReference type="GO" id="GO:0007017">
    <property type="term" value="P:microtubule-based process"/>
    <property type="evidence" value="ECO:0007669"/>
    <property type="project" value="InterPro"/>
</dbReference>
<dbReference type="SUPFAM" id="SSF55307">
    <property type="entry name" value="Tubulin C-terminal domain-like"/>
    <property type="match status" value="1"/>
</dbReference>
<dbReference type="Pfam" id="PF00091">
    <property type="entry name" value="Tubulin"/>
    <property type="match status" value="1"/>
</dbReference>
<dbReference type="GO" id="GO:0005525">
    <property type="term" value="F:GTP binding"/>
    <property type="evidence" value="ECO:0007669"/>
    <property type="project" value="UniProtKB-KW"/>
</dbReference>
<feature type="non-terminal residue" evidence="11">
    <location>
        <position position="1"/>
    </location>
</feature>
<keyword evidence="7" id="KW-0342">GTP-binding</keyword>
<dbReference type="InterPro" id="IPR023123">
    <property type="entry name" value="Tubulin_C"/>
</dbReference>
<dbReference type="Pfam" id="PF00249">
    <property type="entry name" value="Myb_DNA-binding"/>
    <property type="match status" value="1"/>
</dbReference>
<feature type="domain" description="Myb-like" evidence="8">
    <location>
        <begin position="512"/>
        <end position="563"/>
    </location>
</feature>
<dbReference type="SMART" id="SM00864">
    <property type="entry name" value="Tubulin"/>
    <property type="match status" value="1"/>
</dbReference>
<feature type="domain" description="HTH myb-type" evidence="10">
    <location>
        <begin position="519"/>
        <end position="567"/>
    </location>
</feature>
<dbReference type="SUPFAM" id="SSF52490">
    <property type="entry name" value="Tubulin nucleotide-binding domain-like"/>
    <property type="match status" value="1"/>
</dbReference>
<dbReference type="InterPro" id="IPR017975">
    <property type="entry name" value="Tubulin_CS"/>
</dbReference>
<feature type="domain" description="SANT" evidence="9">
    <location>
        <begin position="515"/>
        <end position="567"/>
    </location>
</feature>
<dbReference type="InterPro" id="IPR003008">
    <property type="entry name" value="Tubulin_FtsZ_GTPase"/>
</dbReference>
<dbReference type="GO" id="GO:0005874">
    <property type="term" value="C:microtubule"/>
    <property type="evidence" value="ECO:0007669"/>
    <property type="project" value="UniProtKB-KW"/>
</dbReference>
<dbReference type="InterPro" id="IPR000217">
    <property type="entry name" value="Tubulin"/>
</dbReference>
<dbReference type="FunFam" id="1.10.287.600:FF:000007">
    <property type="entry name" value="tubulin epsilon chain"/>
    <property type="match status" value="1"/>
</dbReference>
<evidence type="ECO:0000256" key="4">
    <source>
        <dbReference type="ARBA" id="ARBA00022741"/>
    </source>
</evidence>
<dbReference type="InterPro" id="IPR017930">
    <property type="entry name" value="Myb_dom"/>
</dbReference>
<dbReference type="InterPro" id="IPR036525">
    <property type="entry name" value="Tubulin/FtsZ_GTPase_sf"/>
</dbReference>
<dbReference type="Gene3D" id="1.10.10.60">
    <property type="entry name" value="Homeodomain-like"/>
    <property type="match status" value="1"/>
</dbReference>
<dbReference type="EMBL" id="HAAD01000442">
    <property type="protein sequence ID" value="CDG66674.1"/>
    <property type="molecule type" value="mRNA"/>
</dbReference>
<keyword evidence="2" id="KW-0493">Microtubule</keyword>
<dbReference type="AlphaFoldDB" id="T2M3J8"/>
<dbReference type="PROSITE" id="PS00028">
    <property type="entry name" value="ZINC_FINGER_C2H2_1"/>
    <property type="match status" value="1"/>
</dbReference>
<dbReference type="InterPro" id="IPR009057">
    <property type="entry name" value="Homeodomain-like_sf"/>
</dbReference>
<evidence type="ECO:0000256" key="7">
    <source>
        <dbReference type="ARBA" id="ARBA00023134"/>
    </source>
</evidence>
<dbReference type="PRINTS" id="PR01519">
    <property type="entry name" value="EPSLNTUBULIN"/>
</dbReference>
<dbReference type="SMART" id="SM00865">
    <property type="entry name" value="Tubulin_C"/>
    <property type="match status" value="1"/>
</dbReference>
<gene>
    <name evidence="11" type="primary">TUBE1</name>
</gene>
<dbReference type="Gene3D" id="1.10.287.600">
    <property type="entry name" value="Helix hairpin bin"/>
    <property type="match status" value="1"/>
</dbReference>
<dbReference type="PROSITE" id="PS51293">
    <property type="entry name" value="SANT"/>
    <property type="match status" value="1"/>
</dbReference>
<dbReference type="InterPro" id="IPR018316">
    <property type="entry name" value="Tubulin/FtsZ_2-layer-sand-dom"/>
</dbReference>
<dbReference type="PROSITE" id="PS51294">
    <property type="entry name" value="HTH_MYB"/>
    <property type="match status" value="1"/>
</dbReference>
<feature type="non-terminal residue" evidence="11">
    <location>
        <position position="722"/>
    </location>
</feature>
<evidence type="ECO:0000259" key="8">
    <source>
        <dbReference type="PROSITE" id="PS50090"/>
    </source>
</evidence>
<dbReference type="OrthoDB" id="1662883at2759"/>
<dbReference type="PROSITE" id="PS00227">
    <property type="entry name" value="TUBULIN"/>
    <property type="match status" value="1"/>
</dbReference>
<keyword evidence="5" id="KW-0863">Zinc-finger</keyword>
<evidence type="ECO:0000256" key="2">
    <source>
        <dbReference type="ARBA" id="ARBA00022701"/>
    </source>
</evidence>
<dbReference type="CDD" id="cd00167">
    <property type="entry name" value="SANT"/>
    <property type="match status" value="1"/>
</dbReference>
<dbReference type="InterPro" id="IPR001005">
    <property type="entry name" value="SANT/Myb"/>
</dbReference>
<dbReference type="FunFam" id="3.40.50.1440:FF:000017">
    <property type="entry name" value="Tubulin epsilon chain"/>
    <property type="match status" value="1"/>
</dbReference>
<dbReference type="InterPro" id="IPR004057">
    <property type="entry name" value="Epsilon_tubulin"/>
</dbReference>
<dbReference type="PRINTS" id="PR01161">
    <property type="entry name" value="TUBULIN"/>
</dbReference>
<evidence type="ECO:0000256" key="3">
    <source>
        <dbReference type="ARBA" id="ARBA00022723"/>
    </source>
</evidence>
<name>T2M3J8_HYDVU</name>
<dbReference type="GO" id="GO:0008270">
    <property type="term" value="F:zinc ion binding"/>
    <property type="evidence" value="ECO:0007669"/>
    <property type="project" value="UniProtKB-KW"/>
</dbReference>
<dbReference type="InterPro" id="IPR008280">
    <property type="entry name" value="Tub_FtsZ_C"/>
</dbReference>
<organism evidence="11">
    <name type="scientific">Hydra vulgaris</name>
    <name type="common">Hydra</name>
    <name type="synonym">Hydra attenuata</name>
    <dbReference type="NCBI Taxonomy" id="6087"/>
    <lineage>
        <taxon>Eukaryota</taxon>
        <taxon>Metazoa</taxon>
        <taxon>Cnidaria</taxon>
        <taxon>Hydrozoa</taxon>
        <taxon>Hydroidolina</taxon>
        <taxon>Anthoathecata</taxon>
        <taxon>Aplanulata</taxon>
        <taxon>Hydridae</taxon>
        <taxon>Hydra</taxon>
    </lineage>
</organism>
<evidence type="ECO:0000313" key="11">
    <source>
        <dbReference type="EMBL" id="CDG66674.1"/>
    </source>
</evidence>
<sequence length="722" mass="83511">MTQSIIIQIGQCGNQIGYRFWDCAVKEYDSVNKLSNWNPSLSSFFYNSEKKINHFKTATCFKSLKARAVLIDMEEGVINDIMKSPLATLFEQKQVINDVSGAGNNWAVGYFDYGNKYKDQISEVIRKSAEQCDCLQCFFCLHSMGGGTGSGVGTFVLRLLEEEYPEVFRFVTAVYPSEDDDVVTSPYNSLLAMHQLTEAADFVIPIENQALINITQNVSKHSSSKVEVQKSKSEKPFDSMNNIVASLLLNLTSSSRFEGSMNVDLNEISMNLVPFPKLHYITTSMTPIFSSSLNFVPKRNFDQIFTDAFSKENQLLCVDPKSCLYLACALMVRGEVEVSDIRKNIDKIKPKLNFIYWNQEGWKTGLCSVPPANMKSSLLTLANNTCIHYTCMDLRNRFVKLYKRKAHLHHYTHVSGFEQSLFDESLTSIDLLISEYEKLEATSKIPPPCFERLKYFNYIMDDCLCPLCSNKLKEPYIHCEECGLELCLKCFAKGSETTNHKSNHQYVFKSYNFNLFDDKWTAAEELYLLEATREYGFGNWSEVSEKMRTKTKDDCEIHYLKYYINEPHSLLPKFKKSKELSWRRPIYYRASKVPPRPEENTDDPLCLIGYMAARGDFLLESDNFAECDLKDVDININEDDELIMELNLAVVDIYFRRLNDREVKKIDLREVMKRFAMFMNPDEHEKLVQSLLNARIYEKLKQRRKKLKPNREYLSEVLLHKD</sequence>